<dbReference type="eggNOG" id="COG2982">
    <property type="taxonomic scope" value="Bacteria"/>
</dbReference>
<protein>
    <submittedName>
        <fullName evidence="3">Ig family protein</fullName>
    </submittedName>
</protein>
<evidence type="ECO:0000256" key="1">
    <source>
        <dbReference type="SAM" id="MobiDB-lite"/>
    </source>
</evidence>
<evidence type="ECO:0000259" key="2">
    <source>
        <dbReference type="Pfam" id="PF14252"/>
    </source>
</evidence>
<gene>
    <name evidence="3" type="ORF">G114_17976</name>
</gene>
<keyword evidence="4" id="KW-1185">Reference proteome</keyword>
<feature type="region of interest" description="Disordered" evidence="1">
    <location>
        <begin position="553"/>
        <end position="577"/>
    </location>
</feature>
<dbReference type="AlphaFoldDB" id="N9V584"/>
<sequence>MDWRTWFTRNVTAPQGHEERRPLNLGYALEPRMLFDGAMAATVAEAAQPDAATAEAQPPAKEVVFIDSAVPDHQQLAQGIKAGVEVVLLDAGGDALAQIADWAANHTGYDAVHIISHGAEGQVRLGNLTLTSANLASYATQLSTLGEALNPNGDLLLYGCDIAAGSGANLIVSLASITGADVAASTDDTGGKGDWQLEANNGSIEAGLPLTAQAIASYGGNLAQVTFNFESGTTGDPNLGGATQLTASQTIGSDTLTLTLDAGGIVVNTEMTTIGEDKANLDNVIAGVDYSNDVTHQITLTLDAGKLFDLKGFHFLDAKGGNPDAIQTLHLTTSKGSVQVNIAGAYQGESFTLNDSVLNGVSSVTITSTLVNSTTNGSMLVFFDDILLDNITLPASDHAPTLSATAANPGFTEGGAAVDLFSGITADANDAGQVFNSMTLTVSNVLSGSQEWLKIDGVEIALSNGNNGSLANGGSYSITLAGSTATVTLSGLSRDNSQMGTLVDGLGYRNTSDNPGSNSRVVTITQINDNGSSSNSANPGLASSVALTPVNDAPSVTTAGGTTPFTEGTPAAIDNGLTLSDVDSTTLASAT</sequence>
<comment type="caution">
    <text evidence="3">The sequence shown here is derived from an EMBL/GenBank/DDBJ whole genome shotgun (WGS) entry which is preliminary data.</text>
</comment>
<evidence type="ECO:0000313" key="3">
    <source>
        <dbReference type="EMBL" id="ENY70497.1"/>
    </source>
</evidence>
<dbReference type="eggNOG" id="COG3210">
    <property type="taxonomic scope" value="Bacteria"/>
</dbReference>
<dbReference type="InterPro" id="IPR025592">
    <property type="entry name" value="DUF4347"/>
</dbReference>
<dbReference type="RefSeq" id="WP_005361636.1">
    <property type="nucleotide sequence ID" value="NZ_APVG01000071.1"/>
</dbReference>
<organism evidence="3 4">
    <name type="scientific">Aeromonas diversa CDC 2478-85</name>
    <dbReference type="NCBI Taxonomy" id="1268237"/>
    <lineage>
        <taxon>Bacteria</taxon>
        <taxon>Pseudomonadati</taxon>
        <taxon>Pseudomonadota</taxon>
        <taxon>Gammaproteobacteria</taxon>
        <taxon>Aeromonadales</taxon>
        <taxon>Aeromonadaceae</taxon>
        <taxon>Aeromonas</taxon>
    </lineage>
</organism>
<feature type="compositionally biased region" description="Polar residues" evidence="1">
    <location>
        <begin position="554"/>
        <end position="566"/>
    </location>
</feature>
<proteinExistence type="predicted"/>
<dbReference type="Proteomes" id="UP000023775">
    <property type="component" value="Unassembled WGS sequence"/>
</dbReference>
<feature type="non-terminal residue" evidence="3">
    <location>
        <position position="591"/>
    </location>
</feature>
<feature type="domain" description="DUF4347" evidence="2">
    <location>
        <begin position="63"/>
        <end position="221"/>
    </location>
</feature>
<dbReference type="EMBL" id="APVG01000071">
    <property type="protein sequence ID" value="ENY70497.1"/>
    <property type="molecule type" value="Genomic_DNA"/>
</dbReference>
<reference evidence="3 4" key="1">
    <citation type="journal article" date="2013" name="Genome Announc.">
        <title>Draft Genome Sequence of the Aeromonas diversa Type Strain.</title>
        <authorList>
            <person name="Farfan M."/>
            <person name="Spataro N."/>
            <person name="Sanglas A."/>
            <person name="Albarral V."/>
            <person name="Loren J.G."/>
            <person name="Bosch E."/>
            <person name="Fuste M.C."/>
        </authorList>
    </citation>
    <scope>NUCLEOTIDE SEQUENCE [LARGE SCALE GENOMIC DNA]</scope>
    <source>
        <strain evidence="3 4">2478-85</strain>
    </source>
</reference>
<accession>N9V584</accession>
<dbReference type="OrthoDB" id="9813456at2"/>
<dbReference type="Pfam" id="PF14252">
    <property type="entry name" value="DUF4347"/>
    <property type="match status" value="1"/>
</dbReference>
<name>N9V584_9GAMM</name>
<evidence type="ECO:0000313" key="4">
    <source>
        <dbReference type="Proteomes" id="UP000023775"/>
    </source>
</evidence>